<accession>A0A1Y6CUZ7</accession>
<sequence>MSIAAPSPASRLTGGGGIGLRGLVLAVVVGALAIGSSALALAALTAFQQTLLTTVDSRLAEIATSIAGNVENGLQAGVVLPQQRRLLAVMADERAQAPEISTIRLADDRGRVLFSTNEAEIGENAPPADRAAGPGVARPDLPVEKDRPAPWRRVGKTAIVFGQPLTGLFGEPLGTITVELPKAAFETQRQRFMLSLALAAAAITVIGGLVAALALALVPLPATRRLVALRRRFEALYTAAGEPRPVLPALPRNGAAIALAGRLTRFETRFSHQLERLAEREAEVRRLDETA</sequence>
<gene>
    <name evidence="3" type="ORF">SAMN05428998_14314</name>
</gene>
<dbReference type="STRING" id="560819.SAMN05428998_14314"/>
<feature type="transmembrane region" description="Helical" evidence="2">
    <location>
        <begin position="192"/>
        <end position="222"/>
    </location>
</feature>
<feature type="region of interest" description="Disordered" evidence="1">
    <location>
        <begin position="123"/>
        <end position="148"/>
    </location>
</feature>
<reference evidence="3 4" key="1">
    <citation type="submission" date="2017-04" db="EMBL/GenBank/DDBJ databases">
        <authorList>
            <person name="Afonso C.L."/>
            <person name="Miller P.J."/>
            <person name="Scott M.A."/>
            <person name="Spackman E."/>
            <person name="Goraichik I."/>
            <person name="Dimitrov K.M."/>
            <person name="Suarez D.L."/>
            <person name="Swayne D.E."/>
        </authorList>
    </citation>
    <scope>NUCLEOTIDE SEQUENCE [LARGE SCALE GENOMIC DNA]</scope>
    <source>
        <strain evidence="3 4">USBA 355</strain>
    </source>
</reference>
<dbReference type="EMBL" id="FWZX01000043">
    <property type="protein sequence ID" value="SMF81250.1"/>
    <property type="molecule type" value="Genomic_DNA"/>
</dbReference>
<organism evidence="3 4">
    <name type="scientific">Tistlia consotensis USBA 355</name>
    <dbReference type="NCBI Taxonomy" id="560819"/>
    <lineage>
        <taxon>Bacteria</taxon>
        <taxon>Pseudomonadati</taxon>
        <taxon>Pseudomonadota</taxon>
        <taxon>Alphaproteobacteria</taxon>
        <taxon>Rhodospirillales</taxon>
        <taxon>Rhodovibrionaceae</taxon>
        <taxon>Tistlia</taxon>
    </lineage>
</organism>
<keyword evidence="2" id="KW-1133">Transmembrane helix</keyword>
<proteinExistence type="predicted"/>
<keyword evidence="2" id="KW-0472">Membrane</keyword>
<dbReference type="AlphaFoldDB" id="A0A1Y6CUZ7"/>
<keyword evidence="4" id="KW-1185">Reference proteome</keyword>
<evidence type="ECO:0000256" key="1">
    <source>
        <dbReference type="SAM" id="MobiDB-lite"/>
    </source>
</evidence>
<evidence type="ECO:0000313" key="3">
    <source>
        <dbReference type="EMBL" id="SMF81250.1"/>
    </source>
</evidence>
<keyword evidence="2" id="KW-0812">Transmembrane</keyword>
<evidence type="ECO:0008006" key="5">
    <source>
        <dbReference type="Google" id="ProtNLM"/>
    </source>
</evidence>
<protein>
    <recommendedName>
        <fullName evidence="5">HAMP domain-containing protein</fullName>
    </recommendedName>
</protein>
<dbReference type="Gene3D" id="3.30.450.20">
    <property type="entry name" value="PAS domain"/>
    <property type="match status" value="1"/>
</dbReference>
<name>A0A1Y6CUZ7_9PROT</name>
<evidence type="ECO:0000313" key="4">
    <source>
        <dbReference type="Proteomes" id="UP000192917"/>
    </source>
</evidence>
<dbReference type="CDD" id="cd18773">
    <property type="entry name" value="PDC1_HK_sensor"/>
    <property type="match status" value="1"/>
</dbReference>
<evidence type="ECO:0000256" key="2">
    <source>
        <dbReference type="SAM" id="Phobius"/>
    </source>
</evidence>
<dbReference type="RefSeq" id="WP_085126630.1">
    <property type="nucleotide sequence ID" value="NZ_FWZX01000043.1"/>
</dbReference>
<dbReference type="Proteomes" id="UP000192917">
    <property type="component" value="Unassembled WGS sequence"/>
</dbReference>